<dbReference type="PANTHER" id="PTHR43300:SF4">
    <property type="entry name" value="ACYL-[ACYL-CARRIER-PROTEIN]--UDP-N-ACETYLGLUCOSAMINE O-ACYLTRANSFERASE"/>
    <property type="match status" value="1"/>
</dbReference>
<proteinExistence type="predicted"/>
<comment type="caution">
    <text evidence="1">The sequence shown here is derived from an EMBL/GenBank/DDBJ whole genome shotgun (WGS) entry which is preliminary data.</text>
</comment>
<dbReference type="Proteomes" id="UP000323166">
    <property type="component" value="Unassembled WGS sequence"/>
</dbReference>
<keyword evidence="1" id="KW-0808">Transferase</keyword>
<evidence type="ECO:0000313" key="1">
    <source>
        <dbReference type="EMBL" id="TYO96444.1"/>
    </source>
</evidence>
<accession>A0A5S4ZUH5</accession>
<dbReference type="Gene3D" id="2.160.10.10">
    <property type="entry name" value="Hexapeptide repeat proteins"/>
    <property type="match status" value="1"/>
</dbReference>
<dbReference type="EMBL" id="VNHM01000004">
    <property type="protein sequence ID" value="TYO96444.1"/>
    <property type="molecule type" value="Genomic_DNA"/>
</dbReference>
<protein>
    <submittedName>
        <fullName evidence="1">Transferase family hexapeptide repeat protein</fullName>
    </submittedName>
</protein>
<reference evidence="1 2" key="1">
    <citation type="submission" date="2019-07" db="EMBL/GenBank/DDBJ databases">
        <title>Genomic Encyclopedia of Type Strains, Phase I: the one thousand microbial genomes (KMG-I) project.</title>
        <authorList>
            <person name="Kyrpides N."/>
        </authorList>
    </citation>
    <scope>NUCLEOTIDE SEQUENCE [LARGE SCALE GENOMIC DNA]</scope>
    <source>
        <strain evidence="1 2">DSM 6562</strain>
    </source>
</reference>
<dbReference type="Pfam" id="PF00132">
    <property type="entry name" value="Hexapep"/>
    <property type="match status" value="2"/>
</dbReference>
<evidence type="ECO:0000313" key="2">
    <source>
        <dbReference type="Proteomes" id="UP000323166"/>
    </source>
</evidence>
<dbReference type="PANTHER" id="PTHR43300">
    <property type="entry name" value="ACETYLTRANSFERASE"/>
    <property type="match status" value="1"/>
</dbReference>
<dbReference type="AlphaFoldDB" id="A0A5S4ZUH5"/>
<dbReference type="InterPro" id="IPR001451">
    <property type="entry name" value="Hexapep"/>
</dbReference>
<keyword evidence="2" id="KW-1185">Reference proteome</keyword>
<dbReference type="GO" id="GO:0016740">
    <property type="term" value="F:transferase activity"/>
    <property type="evidence" value="ECO:0007669"/>
    <property type="project" value="UniProtKB-KW"/>
</dbReference>
<dbReference type="InterPro" id="IPR050179">
    <property type="entry name" value="Trans_hexapeptide_repeat"/>
</dbReference>
<organism evidence="1 2">
    <name type="scientific">Desulfallas thermosapovorans DSM 6562</name>
    <dbReference type="NCBI Taxonomy" id="1121431"/>
    <lineage>
        <taxon>Bacteria</taxon>
        <taxon>Bacillati</taxon>
        <taxon>Bacillota</taxon>
        <taxon>Clostridia</taxon>
        <taxon>Eubacteriales</taxon>
        <taxon>Desulfallaceae</taxon>
        <taxon>Desulfallas</taxon>
    </lineage>
</organism>
<dbReference type="InterPro" id="IPR011004">
    <property type="entry name" value="Trimer_LpxA-like_sf"/>
</dbReference>
<dbReference type="SUPFAM" id="SSF51161">
    <property type="entry name" value="Trimeric LpxA-like enzymes"/>
    <property type="match status" value="2"/>
</dbReference>
<name>A0A5S4ZUH5_9FIRM</name>
<gene>
    <name evidence="1" type="ORF">LX24_00911</name>
</gene>
<dbReference type="RefSeq" id="WP_207706533.1">
    <property type="nucleotide sequence ID" value="NZ_VNHM01000004.1"/>
</dbReference>
<sequence>MSGEYKIYSNVKIGSNVQIGAYVIIGLPPKGRADGELETIIGDNAVIRSHTVIYAGNKIGSGFQTGHNVMIREENVIGNQVSIGTGSVIEHHIVINDNVHIHSQAFIPEFSILEDGAWIGPNVVVTNARYPLAPGVKNSLKGAHIKQNAKVGANSTLLPGVVLGEHCLVGAGSVVTKDVPAMGVVAGNPAKIINYLNNLPYK</sequence>
<dbReference type="CDD" id="cd03358">
    <property type="entry name" value="LbH_WxcM_N_like"/>
    <property type="match status" value="1"/>
</dbReference>